<organism evidence="1 2">
    <name type="scientific">Pistacia atlantica</name>
    <dbReference type="NCBI Taxonomy" id="434234"/>
    <lineage>
        <taxon>Eukaryota</taxon>
        <taxon>Viridiplantae</taxon>
        <taxon>Streptophyta</taxon>
        <taxon>Embryophyta</taxon>
        <taxon>Tracheophyta</taxon>
        <taxon>Spermatophyta</taxon>
        <taxon>Magnoliopsida</taxon>
        <taxon>eudicotyledons</taxon>
        <taxon>Gunneridae</taxon>
        <taxon>Pentapetalae</taxon>
        <taxon>rosids</taxon>
        <taxon>malvids</taxon>
        <taxon>Sapindales</taxon>
        <taxon>Anacardiaceae</taxon>
        <taxon>Pistacia</taxon>
    </lineage>
</organism>
<evidence type="ECO:0000313" key="2">
    <source>
        <dbReference type="Proteomes" id="UP001164250"/>
    </source>
</evidence>
<keyword evidence="2" id="KW-1185">Reference proteome</keyword>
<comment type="caution">
    <text evidence="1">The sequence shown here is derived from an EMBL/GenBank/DDBJ whole genome shotgun (WGS) entry which is preliminary data.</text>
</comment>
<dbReference type="EMBL" id="CM047906">
    <property type="protein sequence ID" value="KAJ0087202.1"/>
    <property type="molecule type" value="Genomic_DNA"/>
</dbReference>
<proteinExistence type="predicted"/>
<evidence type="ECO:0000313" key="1">
    <source>
        <dbReference type="EMBL" id="KAJ0087202.1"/>
    </source>
</evidence>
<dbReference type="Proteomes" id="UP001164250">
    <property type="component" value="Chromosome 10"/>
</dbReference>
<protein>
    <submittedName>
        <fullName evidence="1">Uncharacterized protein</fullName>
    </submittedName>
</protein>
<accession>A0ACC1AKJ5</accession>
<gene>
    <name evidence="1" type="ORF">Patl1_08523</name>
</gene>
<sequence length="55" mass="6363">MMQRSTTKRVIEAMLKQGLVKKLVELLRSGLGGDLIEMEKFAENDEKLDRRKEAK</sequence>
<name>A0ACC1AKJ5_9ROSI</name>
<reference evidence="2" key="1">
    <citation type="journal article" date="2023" name="G3 (Bethesda)">
        <title>Genome assembly and association tests identify interacting loci associated with vigor, precocity, and sex in interspecific pistachio rootstocks.</title>
        <authorList>
            <person name="Palmer W."/>
            <person name="Jacygrad E."/>
            <person name="Sagayaradj S."/>
            <person name="Cavanaugh K."/>
            <person name="Han R."/>
            <person name="Bertier L."/>
            <person name="Beede B."/>
            <person name="Kafkas S."/>
            <person name="Golino D."/>
            <person name="Preece J."/>
            <person name="Michelmore R."/>
        </authorList>
    </citation>
    <scope>NUCLEOTIDE SEQUENCE [LARGE SCALE GENOMIC DNA]</scope>
</reference>